<accession>G4ZY48</accession>
<evidence type="ECO:0000313" key="1">
    <source>
        <dbReference type="EMBL" id="EGZ11954.1"/>
    </source>
</evidence>
<feature type="non-terminal residue" evidence="1">
    <location>
        <position position="1"/>
    </location>
</feature>
<keyword evidence="2" id="KW-1185">Reference proteome</keyword>
<protein>
    <recommendedName>
        <fullName evidence="3">HTH CENPB-type domain-containing protein</fullName>
    </recommendedName>
</protein>
<reference evidence="1 2" key="1">
    <citation type="journal article" date="2006" name="Science">
        <title>Phytophthora genome sequences uncover evolutionary origins and mechanisms of pathogenesis.</title>
        <authorList>
            <person name="Tyler B.M."/>
            <person name="Tripathy S."/>
            <person name="Zhang X."/>
            <person name="Dehal P."/>
            <person name="Jiang R.H."/>
            <person name="Aerts A."/>
            <person name="Arredondo F.D."/>
            <person name="Baxter L."/>
            <person name="Bensasson D."/>
            <person name="Beynon J.L."/>
            <person name="Chapman J."/>
            <person name="Damasceno C.M."/>
            <person name="Dorrance A.E."/>
            <person name="Dou D."/>
            <person name="Dickerman A.W."/>
            <person name="Dubchak I.L."/>
            <person name="Garbelotto M."/>
            <person name="Gijzen M."/>
            <person name="Gordon S.G."/>
            <person name="Govers F."/>
            <person name="Grunwald N.J."/>
            <person name="Huang W."/>
            <person name="Ivors K.L."/>
            <person name="Jones R.W."/>
            <person name="Kamoun S."/>
            <person name="Krampis K."/>
            <person name="Lamour K.H."/>
            <person name="Lee M.K."/>
            <person name="McDonald W.H."/>
            <person name="Medina M."/>
            <person name="Meijer H.J."/>
            <person name="Nordberg E.K."/>
            <person name="Maclean D.J."/>
            <person name="Ospina-Giraldo M.D."/>
            <person name="Morris P.F."/>
            <person name="Phuntumart V."/>
            <person name="Putnam N.H."/>
            <person name="Rash S."/>
            <person name="Rose J.K."/>
            <person name="Sakihama Y."/>
            <person name="Salamov A.A."/>
            <person name="Savidor A."/>
            <person name="Scheuring C.F."/>
            <person name="Smith B.M."/>
            <person name="Sobral B.W."/>
            <person name="Terry A."/>
            <person name="Torto-Alalibo T.A."/>
            <person name="Win J."/>
            <person name="Xu Z."/>
            <person name="Zhang H."/>
            <person name="Grigoriev I.V."/>
            <person name="Rokhsar D.S."/>
            <person name="Boore J.L."/>
        </authorList>
    </citation>
    <scope>NUCLEOTIDE SEQUENCE [LARGE SCALE GENOMIC DNA]</scope>
    <source>
        <strain evidence="1 2">P6497</strain>
    </source>
</reference>
<dbReference type="GeneID" id="20660031"/>
<sequence>LMASTNGLRKENVPISIMKLHLQGLDVSATYGVPSSRASWPWMKAFEARHNSSTRARTHQMQQPPENLARIAAALIRTWLPKPRYMKNTNTGQTATTYHFVAIYLTNTFMNSCTFE</sequence>
<gene>
    <name evidence="1" type="ORF">PHYSODRAFT_518220</name>
</gene>
<name>G4ZY48_PHYSP</name>
<proteinExistence type="predicted"/>
<dbReference type="EMBL" id="JH159157">
    <property type="protein sequence ID" value="EGZ11954.1"/>
    <property type="molecule type" value="Genomic_DNA"/>
</dbReference>
<evidence type="ECO:0008006" key="3">
    <source>
        <dbReference type="Google" id="ProtNLM"/>
    </source>
</evidence>
<dbReference type="KEGG" id="psoj:PHYSODRAFT_518220"/>
<organism evidence="1 2">
    <name type="scientific">Phytophthora sojae (strain P6497)</name>
    <name type="common">Soybean stem and root rot agent</name>
    <name type="synonym">Phytophthora megasperma f. sp. glycines</name>
    <dbReference type="NCBI Taxonomy" id="1094619"/>
    <lineage>
        <taxon>Eukaryota</taxon>
        <taxon>Sar</taxon>
        <taxon>Stramenopiles</taxon>
        <taxon>Oomycota</taxon>
        <taxon>Peronosporomycetes</taxon>
        <taxon>Peronosporales</taxon>
        <taxon>Peronosporaceae</taxon>
        <taxon>Phytophthora</taxon>
    </lineage>
</organism>
<dbReference type="SMR" id="G4ZY48"/>
<dbReference type="AlphaFoldDB" id="G4ZY48"/>
<dbReference type="RefSeq" id="XP_009532287.1">
    <property type="nucleotide sequence ID" value="XM_009533992.1"/>
</dbReference>
<evidence type="ECO:0000313" key="2">
    <source>
        <dbReference type="Proteomes" id="UP000002640"/>
    </source>
</evidence>
<dbReference type="InParanoid" id="G4ZY48"/>
<dbReference type="Proteomes" id="UP000002640">
    <property type="component" value="Unassembled WGS sequence"/>
</dbReference>